<gene>
    <name evidence="2" type="primary">icmM</name>
    <name evidence="2" type="ORF">Lwor_0499</name>
</gene>
<dbReference type="RefSeq" id="WP_058492330.1">
    <property type="nucleotide sequence ID" value="NZ_CBCRUR010000005.1"/>
</dbReference>
<evidence type="ECO:0000256" key="1">
    <source>
        <dbReference type="SAM" id="Phobius"/>
    </source>
</evidence>
<dbReference type="PATRIC" id="fig|45076.6.peg.551"/>
<keyword evidence="1" id="KW-1133">Transmembrane helix</keyword>
<protein>
    <submittedName>
        <fullName evidence="2">IcmM (DotJ)</fullName>
    </submittedName>
</protein>
<dbReference type="NCBIfam" id="NF038227">
    <property type="entry name" value="IcmM_DotJ_IVB"/>
    <property type="match status" value="1"/>
</dbReference>
<dbReference type="STRING" id="45076.Lwor_0499"/>
<proteinExistence type="predicted"/>
<accession>A0A0W1AK52</accession>
<dbReference type="EMBL" id="LNZC01000003">
    <property type="protein sequence ID" value="KTD81717.1"/>
    <property type="molecule type" value="Genomic_DNA"/>
</dbReference>
<keyword evidence="3" id="KW-1185">Reference proteome</keyword>
<dbReference type="AlphaFoldDB" id="A0A0W1AK52"/>
<dbReference type="OrthoDB" id="5653490at2"/>
<organism evidence="2 3">
    <name type="scientific">Legionella worsleiensis</name>
    <dbReference type="NCBI Taxonomy" id="45076"/>
    <lineage>
        <taxon>Bacteria</taxon>
        <taxon>Pseudomonadati</taxon>
        <taxon>Pseudomonadota</taxon>
        <taxon>Gammaproteobacteria</taxon>
        <taxon>Legionellales</taxon>
        <taxon>Legionellaceae</taxon>
        <taxon>Legionella</taxon>
    </lineage>
</organism>
<name>A0A0W1AK52_9GAMM</name>
<keyword evidence="1" id="KW-0812">Transmembrane</keyword>
<feature type="transmembrane region" description="Helical" evidence="1">
    <location>
        <begin position="20"/>
        <end position="46"/>
    </location>
</feature>
<evidence type="ECO:0000313" key="3">
    <source>
        <dbReference type="Proteomes" id="UP000054662"/>
    </source>
</evidence>
<reference evidence="2 3" key="1">
    <citation type="submission" date="2015-11" db="EMBL/GenBank/DDBJ databases">
        <title>Genomic analysis of 38 Legionella species identifies large and diverse effector repertoires.</title>
        <authorList>
            <person name="Burstein D."/>
            <person name="Amaro F."/>
            <person name="Zusman T."/>
            <person name="Lifshitz Z."/>
            <person name="Cohen O."/>
            <person name="Gilbert J.A."/>
            <person name="Pupko T."/>
            <person name="Shuman H.A."/>
            <person name="Segal G."/>
        </authorList>
    </citation>
    <scope>NUCLEOTIDE SEQUENCE [LARGE SCALE GENOMIC DNA]</scope>
    <source>
        <strain evidence="2 3">ATCC 49508</strain>
    </source>
</reference>
<evidence type="ECO:0000313" key="2">
    <source>
        <dbReference type="EMBL" id="KTD81717.1"/>
    </source>
</evidence>
<comment type="caution">
    <text evidence="2">The sequence shown here is derived from an EMBL/GenBank/DDBJ whole genome shotgun (WGS) entry which is preliminary data.</text>
</comment>
<keyword evidence="1" id="KW-0472">Membrane</keyword>
<sequence length="94" mass="10602">MSRENWLLIQRNKNFNVNIYRSGLVAVICSLLISSILGALIFYFYLNEPERDYYATSGITPPVKLKALLAPNEASVPLLEPDPPTDDIPRIIPQ</sequence>
<dbReference type="Proteomes" id="UP000054662">
    <property type="component" value="Unassembled WGS sequence"/>
</dbReference>